<protein>
    <submittedName>
        <fullName evidence="2">Uncharacterized protein</fullName>
    </submittedName>
</protein>
<comment type="caution">
    <text evidence="2">The sequence shown here is derived from an EMBL/GenBank/DDBJ whole genome shotgun (WGS) entry which is preliminary data.</text>
</comment>
<proteinExistence type="predicted"/>
<reference evidence="3" key="1">
    <citation type="journal article" date="2020" name="Stud. Mycol.">
        <title>101 Dothideomycetes genomes: A test case for predicting lifestyles and emergence of pathogens.</title>
        <authorList>
            <person name="Haridas S."/>
            <person name="Albert R."/>
            <person name="Binder M."/>
            <person name="Bloem J."/>
            <person name="LaButti K."/>
            <person name="Salamov A."/>
            <person name="Andreopoulos B."/>
            <person name="Baker S."/>
            <person name="Barry K."/>
            <person name="Bills G."/>
            <person name="Bluhm B."/>
            <person name="Cannon C."/>
            <person name="Castanera R."/>
            <person name="Culley D."/>
            <person name="Daum C."/>
            <person name="Ezra D."/>
            <person name="Gonzalez J."/>
            <person name="Henrissat B."/>
            <person name="Kuo A."/>
            <person name="Liang C."/>
            <person name="Lipzen A."/>
            <person name="Lutzoni F."/>
            <person name="Magnuson J."/>
            <person name="Mondo S."/>
            <person name="Nolan M."/>
            <person name="Ohm R."/>
            <person name="Pangilinan J."/>
            <person name="Park H.-J."/>
            <person name="Ramirez L."/>
            <person name="Alfaro M."/>
            <person name="Sun H."/>
            <person name="Tritt A."/>
            <person name="Yoshinaga Y."/>
            <person name="Zwiers L.-H."/>
            <person name="Turgeon B."/>
            <person name="Goodwin S."/>
            <person name="Spatafora J."/>
            <person name="Crous P."/>
            <person name="Grigoriev I."/>
        </authorList>
    </citation>
    <scope>NUCLEOTIDE SEQUENCE [LARGE SCALE GENOMIC DNA]</scope>
    <source>
        <strain evidence="3">CBS 304.66</strain>
    </source>
</reference>
<dbReference type="EMBL" id="ML986727">
    <property type="protein sequence ID" value="KAF2258927.1"/>
    <property type="molecule type" value="Genomic_DNA"/>
</dbReference>
<organism evidence="2 3">
    <name type="scientific">Lojkania enalia</name>
    <dbReference type="NCBI Taxonomy" id="147567"/>
    <lineage>
        <taxon>Eukaryota</taxon>
        <taxon>Fungi</taxon>
        <taxon>Dikarya</taxon>
        <taxon>Ascomycota</taxon>
        <taxon>Pezizomycotina</taxon>
        <taxon>Dothideomycetes</taxon>
        <taxon>Pleosporomycetidae</taxon>
        <taxon>Pleosporales</taxon>
        <taxon>Pleosporales incertae sedis</taxon>
        <taxon>Lojkania</taxon>
    </lineage>
</organism>
<feature type="region of interest" description="Disordered" evidence="1">
    <location>
        <begin position="1"/>
        <end position="26"/>
    </location>
</feature>
<evidence type="ECO:0000313" key="2">
    <source>
        <dbReference type="EMBL" id="KAF2258927.1"/>
    </source>
</evidence>
<sequence length="110" mass="12267">MTTSPSSHSPDNFISSPSWLSNSTPTPATTSFELVIAPRTTQNHVYEMDPAYDLTNYEKLLICYNAPVFAFVEQHLSSLIFSPELSAELYQISTYDITVDITPDITLDIS</sequence>
<dbReference type="Proteomes" id="UP000800093">
    <property type="component" value="Unassembled WGS sequence"/>
</dbReference>
<evidence type="ECO:0000256" key="1">
    <source>
        <dbReference type="SAM" id="MobiDB-lite"/>
    </source>
</evidence>
<accession>A0A9P4MY67</accession>
<keyword evidence="3" id="KW-1185">Reference proteome</keyword>
<name>A0A9P4MY67_9PLEO</name>
<gene>
    <name evidence="2" type="ORF">CC78DRAFT_586508</name>
</gene>
<dbReference type="AlphaFoldDB" id="A0A9P4MY67"/>
<evidence type="ECO:0000313" key="3">
    <source>
        <dbReference type="Proteomes" id="UP000800093"/>
    </source>
</evidence>